<reference evidence="2" key="1">
    <citation type="journal article" date="2019" name="Int. J. Syst. Evol. Microbiol.">
        <title>The Global Catalogue of Microorganisms (GCM) 10K type strain sequencing project: providing services to taxonomists for standard genome sequencing and annotation.</title>
        <authorList>
            <consortium name="The Broad Institute Genomics Platform"/>
            <consortium name="The Broad Institute Genome Sequencing Center for Infectious Disease"/>
            <person name="Wu L."/>
            <person name="Ma J."/>
        </authorList>
    </citation>
    <scope>NUCLEOTIDE SEQUENCE [LARGE SCALE GENOMIC DNA]</scope>
    <source>
        <strain evidence="2">CGMCC 1.12478</strain>
    </source>
</reference>
<organism evidence="1 2">
    <name type="scientific">Marivita lacus</name>
    <dbReference type="NCBI Taxonomy" id="1323742"/>
    <lineage>
        <taxon>Bacteria</taxon>
        <taxon>Pseudomonadati</taxon>
        <taxon>Pseudomonadota</taxon>
        <taxon>Alphaproteobacteria</taxon>
        <taxon>Rhodobacterales</taxon>
        <taxon>Roseobacteraceae</taxon>
        <taxon>Marivita</taxon>
    </lineage>
</organism>
<proteinExistence type="predicted"/>
<dbReference type="RefSeq" id="WP_188483915.1">
    <property type="nucleotide sequence ID" value="NZ_BMFC01000016.1"/>
</dbReference>
<name>A0ABQ1L5K9_9RHOB</name>
<sequence>MTDITERVTVEGDGLTISLIVWRRFHRAMPGLVERIYAMNPGLAAHGATLPLGTSFLLPVPAPDPAPDPAQVLAPIRLW</sequence>
<evidence type="ECO:0000313" key="1">
    <source>
        <dbReference type="EMBL" id="GGC19729.1"/>
    </source>
</evidence>
<accession>A0ABQ1L5K9</accession>
<keyword evidence="2" id="KW-1185">Reference proteome</keyword>
<comment type="caution">
    <text evidence="1">The sequence shown here is derived from an EMBL/GenBank/DDBJ whole genome shotgun (WGS) entry which is preliminary data.</text>
</comment>
<dbReference type="InterPro" id="IPR008861">
    <property type="entry name" value="GpX-like"/>
</dbReference>
<dbReference type="Pfam" id="PF05489">
    <property type="entry name" value="Phage_tail_X"/>
    <property type="match status" value="1"/>
</dbReference>
<gene>
    <name evidence="1" type="ORF">GCM10011363_40530</name>
</gene>
<dbReference type="Proteomes" id="UP000645462">
    <property type="component" value="Unassembled WGS sequence"/>
</dbReference>
<dbReference type="EMBL" id="BMFC01000016">
    <property type="protein sequence ID" value="GGC19729.1"/>
    <property type="molecule type" value="Genomic_DNA"/>
</dbReference>
<evidence type="ECO:0000313" key="2">
    <source>
        <dbReference type="Proteomes" id="UP000645462"/>
    </source>
</evidence>
<protein>
    <submittedName>
        <fullName evidence="1">P2-like prophage tail protein X</fullName>
    </submittedName>
</protein>